<evidence type="ECO:0000256" key="3">
    <source>
        <dbReference type="ARBA" id="ARBA00023163"/>
    </source>
</evidence>
<dbReference type="PANTHER" id="PTHR43280:SF28">
    <property type="entry name" value="HTH-TYPE TRANSCRIPTIONAL ACTIVATOR RHAS"/>
    <property type="match status" value="1"/>
</dbReference>
<dbReference type="SMART" id="SM00342">
    <property type="entry name" value="HTH_ARAC"/>
    <property type="match status" value="1"/>
</dbReference>
<keyword evidence="1" id="KW-0805">Transcription regulation</keyword>
<dbReference type="PROSITE" id="PS01124">
    <property type="entry name" value="HTH_ARAC_FAMILY_2"/>
    <property type="match status" value="1"/>
</dbReference>
<keyword evidence="6" id="KW-1185">Reference proteome</keyword>
<dbReference type="SUPFAM" id="SSF46689">
    <property type="entry name" value="Homeodomain-like"/>
    <property type="match status" value="2"/>
</dbReference>
<reference evidence="5" key="1">
    <citation type="journal article" date="2024" name="Int. J. Syst. Evol. Microbiol.">
        <title>Turicibacter faecis sp. nov., isolated from faeces of heart failure mouse model.</title>
        <authorList>
            <person name="Imamura Y."/>
            <person name="Motooka D."/>
            <person name="Nakajima Y."/>
            <person name="Ito S."/>
            <person name="Kitakaze M."/>
            <person name="Iida T."/>
            <person name="Nakamura S."/>
        </authorList>
    </citation>
    <scope>NUCLEOTIDE SEQUENCE</scope>
    <source>
        <strain evidence="5">TC023</strain>
    </source>
</reference>
<dbReference type="InterPro" id="IPR020449">
    <property type="entry name" value="Tscrpt_reg_AraC-type_HTH"/>
</dbReference>
<dbReference type="Gene3D" id="1.10.10.60">
    <property type="entry name" value="Homeodomain-like"/>
    <property type="match status" value="2"/>
</dbReference>
<gene>
    <name evidence="5" type="ORF">T23_19820</name>
</gene>
<dbReference type="PRINTS" id="PR00032">
    <property type="entry name" value="HTHARAC"/>
</dbReference>
<dbReference type="InterPro" id="IPR018060">
    <property type="entry name" value="HTH_AraC"/>
</dbReference>
<dbReference type="PANTHER" id="PTHR43280">
    <property type="entry name" value="ARAC-FAMILY TRANSCRIPTIONAL REGULATOR"/>
    <property type="match status" value="1"/>
</dbReference>
<accession>A0ABM8IQQ8</accession>
<keyword evidence="3" id="KW-0804">Transcription</keyword>
<dbReference type="RefSeq" id="WP_338506666.1">
    <property type="nucleotide sequence ID" value="NZ_AP028127.1"/>
</dbReference>
<dbReference type="Pfam" id="PF12833">
    <property type="entry name" value="HTH_18"/>
    <property type="match status" value="1"/>
</dbReference>
<organism evidence="5 6">
    <name type="scientific">Turicibacter faecis</name>
    <dbReference type="NCBI Taxonomy" id="2963365"/>
    <lineage>
        <taxon>Bacteria</taxon>
        <taxon>Bacillati</taxon>
        <taxon>Bacillota</taxon>
        <taxon>Erysipelotrichia</taxon>
        <taxon>Erysipelotrichales</taxon>
        <taxon>Turicibacteraceae</taxon>
        <taxon>Turicibacter</taxon>
    </lineage>
</organism>
<proteinExistence type="predicted"/>
<dbReference type="EMBL" id="AP028127">
    <property type="protein sequence ID" value="BEH91880.1"/>
    <property type="molecule type" value="Genomic_DNA"/>
</dbReference>
<protein>
    <recommendedName>
        <fullName evidence="4">HTH araC/xylS-type domain-containing protein</fullName>
    </recommendedName>
</protein>
<evidence type="ECO:0000256" key="2">
    <source>
        <dbReference type="ARBA" id="ARBA00023125"/>
    </source>
</evidence>
<evidence type="ECO:0000259" key="4">
    <source>
        <dbReference type="PROSITE" id="PS01124"/>
    </source>
</evidence>
<evidence type="ECO:0000256" key="1">
    <source>
        <dbReference type="ARBA" id="ARBA00023015"/>
    </source>
</evidence>
<evidence type="ECO:0000313" key="5">
    <source>
        <dbReference type="EMBL" id="BEH91880.1"/>
    </source>
</evidence>
<feature type="domain" description="HTH araC/xylS-type" evidence="4">
    <location>
        <begin position="17"/>
        <end position="115"/>
    </location>
</feature>
<dbReference type="InterPro" id="IPR009057">
    <property type="entry name" value="Homeodomain-like_sf"/>
</dbReference>
<name>A0ABM8IQQ8_9FIRM</name>
<dbReference type="Proteomes" id="UP001432099">
    <property type="component" value="Chromosome"/>
</dbReference>
<evidence type="ECO:0000313" key="6">
    <source>
        <dbReference type="Proteomes" id="UP001432099"/>
    </source>
</evidence>
<sequence length="122" mass="14310">MHHTELINHSTDSTYGHQVYQYIEKRFSTTLKLDDVARHFNLNKCYFCSVLKKETGMTFTQIVREVRVEKSKLLLTNSNLSTLTIALTVGFNNQNYFNMSFKKLTGMTPLEYRRLAHQNKRA</sequence>
<keyword evidence="2" id="KW-0238">DNA-binding</keyword>